<evidence type="ECO:0000256" key="1">
    <source>
        <dbReference type="ARBA" id="ARBA00004123"/>
    </source>
</evidence>
<dbReference type="AlphaFoldDB" id="F7B819"/>
<reference evidence="9" key="1">
    <citation type="journal article" date="2002" name="Science">
        <title>The draft genome of Ciona intestinalis: insights into chordate and vertebrate origins.</title>
        <authorList>
            <person name="Dehal P."/>
            <person name="Satou Y."/>
            <person name="Campbell R.K."/>
            <person name="Chapman J."/>
            <person name="Degnan B."/>
            <person name="De Tomaso A."/>
            <person name="Davidson B."/>
            <person name="Di Gregorio A."/>
            <person name="Gelpke M."/>
            <person name="Goodstein D.M."/>
            <person name="Harafuji N."/>
            <person name="Hastings K.E."/>
            <person name="Ho I."/>
            <person name="Hotta K."/>
            <person name="Huang W."/>
            <person name="Kawashima T."/>
            <person name="Lemaire P."/>
            <person name="Martinez D."/>
            <person name="Meinertzhagen I.A."/>
            <person name="Necula S."/>
            <person name="Nonaka M."/>
            <person name="Putnam N."/>
            <person name="Rash S."/>
            <person name="Saiga H."/>
            <person name="Satake M."/>
            <person name="Terry A."/>
            <person name="Yamada L."/>
            <person name="Wang H.G."/>
            <person name="Awazu S."/>
            <person name="Azumi K."/>
            <person name="Boore J."/>
            <person name="Branno M."/>
            <person name="Chin-Bow S."/>
            <person name="DeSantis R."/>
            <person name="Doyle S."/>
            <person name="Francino P."/>
            <person name="Keys D.N."/>
            <person name="Haga S."/>
            <person name="Hayashi H."/>
            <person name="Hino K."/>
            <person name="Imai K.S."/>
            <person name="Inaba K."/>
            <person name="Kano S."/>
            <person name="Kobayashi K."/>
            <person name="Kobayashi M."/>
            <person name="Lee B.I."/>
            <person name="Makabe K.W."/>
            <person name="Manohar C."/>
            <person name="Matassi G."/>
            <person name="Medina M."/>
            <person name="Mochizuki Y."/>
            <person name="Mount S."/>
            <person name="Morishita T."/>
            <person name="Miura S."/>
            <person name="Nakayama A."/>
            <person name="Nishizaka S."/>
            <person name="Nomoto H."/>
            <person name="Ohta F."/>
            <person name="Oishi K."/>
            <person name="Rigoutsos I."/>
            <person name="Sano M."/>
            <person name="Sasaki A."/>
            <person name="Sasakura Y."/>
            <person name="Shoguchi E."/>
            <person name="Shin-i T."/>
            <person name="Spagnuolo A."/>
            <person name="Stainier D."/>
            <person name="Suzuki M.M."/>
            <person name="Tassy O."/>
            <person name="Takatori N."/>
            <person name="Tokuoka M."/>
            <person name="Yagi K."/>
            <person name="Yoshizaki F."/>
            <person name="Wada S."/>
            <person name="Zhang C."/>
            <person name="Hyatt P.D."/>
            <person name="Larimer F."/>
            <person name="Detter C."/>
            <person name="Doggett N."/>
            <person name="Glavina T."/>
            <person name="Hawkins T."/>
            <person name="Richardson P."/>
            <person name="Lucas S."/>
            <person name="Kohara Y."/>
            <person name="Levine M."/>
            <person name="Satoh N."/>
            <person name="Rokhsar D.S."/>
        </authorList>
    </citation>
    <scope>NUCLEOTIDE SEQUENCE [LARGE SCALE GENOMIC DNA]</scope>
</reference>
<evidence type="ECO:0000256" key="4">
    <source>
        <dbReference type="ARBA" id="ARBA00023242"/>
    </source>
</evidence>
<keyword evidence="9" id="KW-1185">Reference proteome</keyword>
<keyword evidence="4" id="KW-0539">Nucleus</keyword>
<dbReference type="STRING" id="7719.ENSCINP00000027224"/>
<comment type="similarity">
    <text evidence="2">Belongs to the THOC7 family.</text>
</comment>
<dbReference type="InterPro" id="IPR008501">
    <property type="entry name" value="THOC7/Mft1"/>
</dbReference>
<evidence type="ECO:0000256" key="2">
    <source>
        <dbReference type="ARBA" id="ARBA00006482"/>
    </source>
</evidence>
<evidence type="ECO:0000313" key="8">
    <source>
        <dbReference type="Ensembl" id="ENSCINP00000027224.2"/>
    </source>
</evidence>
<accession>F7B819</accession>
<evidence type="ECO:0000256" key="6">
    <source>
        <dbReference type="SAM" id="Coils"/>
    </source>
</evidence>
<dbReference type="GO" id="GO:0006397">
    <property type="term" value="P:mRNA processing"/>
    <property type="evidence" value="ECO:0007669"/>
    <property type="project" value="InterPro"/>
</dbReference>
<dbReference type="GO" id="GO:0000445">
    <property type="term" value="C:THO complex part of transcription export complex"/>
    <property type="evidence" value="ECO:0000318"/>
    <property type="project" value="GO_Central"/>
</dbReference>
<dbReference type="GeneTree" id="ENSGT00390000002873"/>
<dbReference type="Proteomes" id="UP000008144">
    <property type="component" value="Unassembled WGS sequence"/>
</dbReference>
<dbReference type="HOGENOM" id="CLU_087727_0_0_1"/>
<comment type="subcellular location">
    <subcellularLocation>
        <location evidence="1">Nucleus</location>
    </subcellularLocation>
</comment>
<reference evidence="8" key="2">
    <citation type="submission" date="2025-08" db="UniProtKB">
        <authorList>
            <consortium name="Ensembl"/>
        </authorList>
    </citation>
    <scope>IDENTIFICATION</scope>
</reference>
<name>F7B819_CIOIN</name>
<evidence type="ECO:0000256" key="7">
    <source>
        <dbReference type="SAM" id="MobiDB-lite"/>
    </source>
</evidence>
<dbReference type="FunCoup" id="F7B819">
    <property type="interactions" value="724"/>
</dbReference>
<dbReference type="PANTHER" id="PTHR23405">
    <property type="entry name" value="MAINTENANCE OF KILLER 16 MAK16 PROTEIN-RELATED"/>
    <property type="match status" value="1"/>
</dbReference>
<feature type="region of interest" description="Disordered" evidence="7">
    <location>
        <begin position="179"/>
        <end position="210"/>
    </location>
</feature>
<comment type="function">
    <text evidence="5">Component of the THO subcomplex of the TREX complex which is thought to couple mRNA transcription, processing and nuclear export, and which specifically associates with spliced mRNA and not with unspliced pre-mRNA. Required for efficient export of polyadenylated RNA. Plays a key structural role in the oligomerization of the THO-DDX39B complex. TREX is recruited to spliced mRNAs by a transcription-independent mechanism, binds to mRNA upstream of the exon-junction complex (EJC) and is recruited in a splicing- and cap-dependent manner to a region near the 5' end of the mRNA where it functions in mRNA export to the cytoplasm via the TAP/NXF1 pathway.</text>
</comment>
<dbReference type="OMA" id="WANSKND"/>
<evidence type="ECO:0000256" key="3">
    <source>
        <dbReference type="ARBA" id="ARBA00023054"/>
    </source>
</evidence>
<feature type="compositionally biased region" description="Basic and acidic residues" evidence="7">
    <location>
        <begin position="186"/>
        <end position="210"/>
    </location>
</feature>
<dbReference type="Ensembl" id="ENSCINT00000027470.2">
    <property type="protein sequence ID" value="ENSCINP00000027224.2"/>
    <property type="gene ID" value="ENSCING00000015312.2"/>
</dbReference>
<dbReference type="InParanoid" id="F7B819"/>
<evidence type="ECO:0000256" key="5">
    <source>
        <dbReference type="ARBA" id="ARBA00046174"/>
    </source>
</evidence>
<keyword evidence="3 6" id="KW-0175">Coiled coil</keyword>
<organism evidence="8 9">
    <name type="scientific">Ciona intestinalis</name>
    <name type="common">Transparent sea squirt</name>
    <name type="synonym">Ascidia intestinalis</name>
    <dbReference type="NCBI Taxonomy" id="7719"/>
    <lineage>
        <taxon>Eukaryota</taxon>
        <taxon>Metazoa</taxon>
        <taxon>Chordata</taxon>
        <taxon>Tunicata</taxon>
        <taxon>Ascidiacea</taxon>
        <taxon>Phlebobranchia</taxon>
        <taxon>Cionidae</taxon>
        <taxon>Ciona</taxon>
    </lineage>
</organism>
<feature type="coiled-coil region" evidence="6">
    <location>
        <begin position="74"/>
        <end position="155"/>
    </location>
</feature>
<protein>
    <submittedName>
        <fullName evidence="8">Uncharacterized protein</fullName>
    </submittedName>
</protein>
<sequence length="210" mass="24271">MASDDDVIRKRLLIDGDGGGDERRLNALMKLFIKWCNSPDPDISTHQRMLSFLAVGEFAVAKSSFVYEMNMKQMEKYKQLQEEIDANVSLAKKEIEKCKTELAEARLIRKNRKEYDALAGVVLQHPDRQQTEGQISELKCDLKELEANELRLVEKLDLRKKQFHALLTSINHLQIMLNETEEEEEDKRSLDVDMDDAKMDTTPEELAQKT</sequence>
<reference evidence="8" key="3">
    <citation type="submission" date="2025-09" db="UniProtKB">
        <authorList>
            <consortium name="Ensembl"/>
        </authorList>
    </citation>
    <scope>IDENTIFICATION</scope>
</reference>
<dbReference type="PANTHER" id="PTHR23405:SF5">
    <property type="entry name" value="THO COMPLEX SUBUNIT 7 HOMOLOG"/>
    <property type="match status" value="1"/>
</dbReference>
<evidence type="ECO:0000313" key="9">
    <source>
        <dbReference type="Proteomes" id="UP000008144"/>
    </source>
</evidence>
<proteinExistence type="inferred from homology"/>
<dbReference type="GO" id="GO:0006406">
    <property type="term" value="P:mRNA export from nucleus"/>
    <property type="evidence" value="ECO:0000318"/>
    <property type="project" value="GO_Central"/>
</dbReference>
<dbReference type="Pfam" id="PF05615">
    <property type="entry name" value="THOC7"/>
    <property type="match status" value="1"/>
</dbReference>